<evidence type="ECO:0000256" key="4">
    <source>
        <dbReference type="ARBA" id="ARBA00022837"/>
    </source>
</evidence>
<dbReference type="PROSITE" id="PS50268">
    <property type="entry name" value="CADHERIN_2"/>
    <property type="match status" value="1"/>
</dbReference>
<comment type="subcellular location">
    <subcellularLocation>
        <location evidence="1">Membrane</location>
    </subcellularLocation>
</comment>
<dbReference type="PANTHER" id="PTHR24027">
    <property type="entry name" value="CADHERIN-23"/>
    <property type="match status" value="1"/>
</dbReference>
<dbReference type="InParanoid" id="C3Z1K3"/>
<evidence type="ECO:0000259" key="8">
    <source>
        <dbReference type="PROSITE" id="PS50268"/>
    </source>
</evidence>
<gene>
    <name evidence="9" type="ORF">BRAFLDRAFT_225827</name>
</gene>
<sequence length="112" mass="11795">NENAPVFANETFVVSVRENAPIGTKVTTVSADDADAGRNGYITYSISPGSSAEMFLVDGETGEISTLTTLDYETLTEKTIPLVVIARDKGVPSLSATAAVEVTVLDMNDHCP</sequence>
<keyword evidence="4 7" id="KW-0106">Calcium</keyword>
<dbReference type="PRINTS" id="PR00205">
    <property type="entry name" value="CADHERIN"/>
</dbReference>
<dbReference type="InterPro" id="IPR039808">
    <property type="entry name" value="Cadherin"/>
</dbReference>
<dbReference type="SUPFAM" id="SSF49313">
    <property type="entry name" value="Cadherin-like"/>
    <property type="match status" value="1"/>
</dbReference>
<keyword evidence="5" id="KW-1133">Transmembrane helix</keyword>
<dbReference type="InterPro" id="IPR020894">
    <property type="entry name" value="Cadherin_CS"/>
</dbReference>
<keyword evidence="6" id="KW-0472">Membrane</keyword>
<evidence type="ECO:0000256" key="1">
    <source>
        <dbReference type="ARBA" id="ARBA00004370"/>
    </source>
</evidence>
<dbReference type="FunFam" id="2.60.40.60:FF:000020">
    <property type="entry name" value="Dachsous cadherin-related 1b"/>
    <property type="match status" value="1"/>
</dbReference>
<dbReference type="eggNOG" id="KOG4289">
    <property type="taxonomic scope" value="Eukaryota"/>
</dbReference>
<feature type="domain" description="Cadherin" evidence="8">
    <location>
        <begin position="8"/>
        <end position="112"/>
    </location>
</feature>
<proteinExistence type="predicted"/>
<keyword evidence="3" id="KW-0677">Repeat</keyword>
<dbReference type="PANTHER" id="PTHR24027:SF423">
    <property type="entry name" value="PROTOCADHERIN-16"/>
    <property type="match status" value="1"/>
</dbReference>
<dbReference type="AlphaFoldDB" id="C3Z1K3"/>
<evidence type="ECO:0000256" key="7">
    <source>
        <dbReference type="PROSITE-ProRule" id="PRU00043"/>
    </source>
</evidence>
<dbReference type="GO" id="GO:0007156">
    <property type="term" value="P:homophilic cell adhesion via plasma membrane adhesion molecules"/>
    <property type="evidence" value="ECO:0007669"/>
    <property type="project" value="InterPro"/>
</dbReference>
<dbReference type="InterPro" id="IPR002126">
    <property type="entry name" value="Cadherin-like_dom"/>
</dbReference>
<dbReference type="InterPro" id="IPR015919">
    <property type="entry name" value="Cadherin-like_sf"/>
</dbReference>
<evidence type="ECO:0000256" key="5">
    <source>
        <dbReference type="ARBA" id="ARBA00022989"/>
    </source>
</evidence>
<dbReference type="GO" id="GO:0005509">
    <property type="term" value="F:calcium ion binding"/>
    <property type="evidence" value="ECO:0007669"/>
    <property type="project" value="UniProtKB-UniRule"/>
</dbReference>
<evidence type="ECO:0000256" key="2">
    <source>
        <dbReference type="ARBA" id="ARBA00022692"/>
    </source>
</evidence>
<dbReference type="CDD" id="cd11304">
    <property type="entry name" value="Cadherin_repeat"/>
    <property type="match status" value="1"/>
</dbReference>
<dbReference type="SMART" id="SM00112">
    <property type="entry name" value="CA"/>
    <property type="match status" value="1"/>
</dbReference>
<dbReference type="GO" id="GO:0005886">
    <property type="term" value="C:plasma membrane"/>
    <property type="evidence" value="ECO:0007669"/>
    <property type="project" value="InterPro"/>
</dbReference>
<organism>
    <name type="scientific">Branchiostoma floridae</name>
    <name type="common">Florida lancelet</name>
    <name type="synonym">Amphioxus</name>
    <dbReference type="NCBI Taxonomy" id="7739"/>
    <lineage>
        <taxon>Eukaryota</taxon>
        <taxon>Metazoa</taxon>
        <taxon>Chordata</taxon>
        <taxon>Cephalochordata</taxon>
        <taxon>Leptocardii</taxon>
        <taxon>Amphioxiformes</taxon>
        <taxon>Branchiostomatidae</taxon>
        <taxon>Branchiostoma</taxon>
    </lineage>
</organism>
<evidence type="ECO:0000256" key="3">
    <source>
        <dbReference type="ARBA" id="ARBA00022737"/>
    </source>
</evidence>
<dbReference type="Gene3D" id="2.60.40.60">
    <property type="entry name" value="Cadherins"/>
    <property type="match status" value="1"/>
</dbReference>
<dbReference type="EMBL" id="GG666573">
    <property type="protein sequence ID" value="EEN53621.1"/>
    <property type="molecule type" value="Genomic_DNA"/>
</dbReference>
<feature type="non-terminal residue" evidence="9">
    <location>
        <position position="112"/>
    </location>
</feature>
<dbReference type="Pfam" id="PF00028">
    <property type="entry name" value="Cadherin"/>
    <property type="match status" value="1"/>
</dbReference>
<keyword evidence="2" id="KW-0812">Transmembrane</keyword>
<evidence type="ECO:0000256" key="6">
    <source>
        <dbReference type="ARBA" id="ARBA00023136"/>
    </source>
</evidence>
<protein>
    <recommendedName>
        <fullName evidence="8">Cadherin domain-containing protein</fullName>
    </recommendedName>
</protein>
<accession>C3Z1K3</accession>
<dbReference type="PROSITE" id="PS00232">
    <property type="entry name" value="CADHERIN_1"/>
    <property type="match status" value="1"/>
</dbReference>
<name>C3Z1K3_BRAFL</name>
<feature type="non-terminal residue" evidence="9">
    <location>
        <position position="1"/>
    </location>
</feature>
<evidence type="ECO:0000313" key="9">
    <source>
        <dbReference type="EMBL" id="EEN53621.1"/>
    </source>
</evidence>
<reference evidence="9" key="1">
    <citation type="journal article" date="2008" name="Nature">
        <title>The amphioxus genome and the evolution of the chordate karyotype.</title>
        <authorList>
            <consortium name="US DOE Joint Genome Institute (JGI-PGF)"/>
            <person name="Putnam N.H."/>
            <person name="Butts T."/>
            <person name="Ferrier D.E.K."/>
            <person name="Furlong R.F."/>
            <person name="Hellsten U."/>
            <person name="Kawashima T."/>
            <person name="Robinson-Rechavi M."/>
            <person name="Shoguchi E."/>
            <person name="Terry A."/>
            <person name="Yu J.-K."/>
            <person name="Benito-Gutierrez E.L."/>
            <person name="Dubchak I."/>
            <person name="Garcia-Fernandez J."/>
            <person name="Gibson-Brown J.J."/>
            <person name="Grigoriev I.V."/>
            <person name="Horton A.C."/>
            <person name="de Jong P.J."/>
            <person name="Jurka J."/>
            <person name="Kapitonov V.V."/>
            <person name="Kohara Y."/>
            <person name="Kuroki Y."/>
            <person name="Lindquist E."/>
            <person name="Lucas S."/>
            <person name="Osoegawa K."/>
            <person name="Pennacchio L.A."/>
            <person name="Salamov A.A."/>
            <person name="Satou Y."/>
            <person name="Sauka-Spengler T."/>
            <person name="Schmutz J."/>
            <person name="Shin-I T."/>
            <person name="Toyoda A."/>
            <person name="Bronner-Fraser M."/>
            <person name="Fujiyama A."/>
            <person name="Holland L.Z."/>
            <person name="Holland P.W.H."/>
            <person name="Satoh N."/>
            <person name="Rokhsar D.S."/>
        </authorList>
    </citation>
    <scope>NUCLEOTIDE SEQUENCE [LARGE SCALE GENOMIC DNA]</scope>
    <source>
        <strain evidence="9">S238N-H82</strain>
        <tissue evidence="9">Testes</tissue>
    </source>
</reference>